<dbReference type="GO" id="GO:0008235">
    <property type="term" value="F:metalloexopeptidase activity"/>
    <property type="evidence" value="ECO:0007669"/>
    <property type="project" value="InterPro"/>
</dbReference>
<gene>
    <name evidence="8" type="ORF">ENJ10_13620</name>
</gene>
<dbReference type="SUPFAM" id="SSF53187">
    <property type="entry name" value="Zn-dependent exopeptidases"/>
    <property type="match status" value="1"/>
</dbReference>
<keyword evidence="4" id="KW-0732">Signal</keyword>
<dbReference type="SUPFAM" id="SSF52025">
    <property type="entry name" value="PA domain"/>
    <property type="match status" value="1"/>
</dbReference>
<evidence type="ECO:0000259" key="7">
    <source>
        <dbReference type="Pfam" id="PF04389"/>
    </source>
</evidence>
<dbReference type="Gene3D" id="3.40.630.10">
    <property type="entry name" value="Zn peptidases"/>
    <property type="match status" value="2"/>
</dbReference>
<organism evidence="8">
    <name type="scientific">Caldithrix abyssi</name>
    <dbReference type="NCBI Taxonomy" id="187145"/>
    <lineage>
        <taxon>Bacteria</taxon>
        <taxon>Pseudomonadati</taxon>
        <taxon>Calditrichota</taxon>
        <taxon>Calditrichia</taxon>
        <taxon>Calditrichales</taxon>
        <taxon>Calditrichaceae</taxon>
        <taxon>Caldithrix</taxon>
    </lineage>
</organism>
<evidence type="ECO:0000256" key="4">
    <source>
        <dbReference type="ARBA" id="ARBA00022729"/>
    </source>
</evidence>
<sequence length="535" mass="59145">MSRLFLFLILISALGAQEKRGLSSLEKDIRFLGSDSLRGRATGSPGLKKAAAYIAARFREAGLLKMGNNNSYLQSVPLHGQTILPSTMLTLSSPGNGMHLKYGRDFLLIRTGELSLLTRPTPMVFAGYGINAPEYEYNDYRNINAAGKVVVVLEGEPFSPADSSYFAGALPSVYSSPESKLRLALANGAFGMIIIPGSAWNWTRLKREYSFEDVSLPGAVSSTTGLFVTDSVSRLLFSGEKEAYAELLAKAGNNLLSAFDLKKTISLHSTVQRREFISQNVAGLLPGGDEELKDSYVLVSAHYDHLGIGPAVEGDSIYNGVSDNAVGSAVVLELARRFSRLDYRPRRSILFLLLTGEEKGLLGSRYYTKHPLVPLYKTVAAFNVDGLAAMGEFQDIYAIGAGQSQLKTLIRDVAAENGFRLAPLRYRRQLWELFARSDQISFARGGIPSTIIIEALTYKDIPLDQVLQRLDHWYQKRYHTPFDDLEQPLDPGSLERYVSLLFHIVNRVANMSAAPQWNAGAPYLNRRLQTRAEKR</sequence>
<evidence type="ECO:0000256" key="5">
    <source>
        <dbReference type="ARBA" id="ARBA00022801"/>
    </source>
</evidence>
<keyword evidence="3" id="KW-0479">Metal-binding</keyword>
<evidence type="ECO:0000256" key="6">
    <source>
        <dbReference type="ARBA" id="ARBA00022833"/>
    </source>
</evidence>
<proteinExistence type="predicted"/>
<keyword evidence="1" id="KW-0031">Aminopeptidase</keyword>
<dbReference type="AlphaFoldDB" id="A0A7V1LPH8"/>
<evidence type="ECO:0000256" key="1">
    <source>
        <dbReference type="ARBA" id="ARBA00022438"/>
    </source>
</evidence>
<dbReference type="GO" id="GO:0004177">
    <property type="term" value="F:aminopeptidase activity"/>
    <property type="evidence" value="ECO:0007669"/>
    <property type="project" value="UniProtKB-KW"/>
</dbReference>
<dbReference type="GO" id="GO:0046872">
    <property type="term" value="F:metal ion binding"/>
    <property type="evidence" value="ECO:0007669"/>
    <property type="project" value="UniProtKB-KW"/>
</dbReference>
<dbReference type="Proteomes" id="UP000886005">
    <property type="component" value="Unassembled WGS sequence"/>
</dbReference>
<evidence type="ECO:0000256" key="3">
    <source>
        <dbReference type="ARBA" id="ARBA00022723"/>
    </source>
</evidence>
<dbReference type="InterPro" id="IPR045175">
    <property type="entry name" value="M28_fam"/>
</dbReference>
<keyword evidence="6" id="KW-0862">Zinc</keyword>
<keyword evidence="5" id="KW-0378">Hydrolase</keyword>
<dbReference type="InterPro" id="IPR046450">
    <property type="entry name" value="PA_dom_sf"/>
</dbReference>
<dbReference type="GO" id="GO:0006508">
    <property type="term" value="P:proteolysis"/>
    <property type="evidence" value="ECO:0007669"/>
    <property type="project" value="UniProtKB-KW"/>
</dbReference>
<dbReference type="InterPro" id="IPR007484">
    <property type="entry name" value="Peptidase_M28"/>
</dbReference>
<dbReference type="EMBL" id="DRLD01000383">
    <property type="protein sequence ID" value="HED11726.1"/>
    <property type="molecule type" value="Genomic_DNA"/>
</dbReference>
<comment type="caution">
    <text evidence="8">The sequence shown here is derived from an EMBL/GenBank/DDBJ whole genome shotgun (WGS) entry which is preliminary data.</text>
</comment>
<reference evidence="8" key="1">
    <citation type="journal article" date="2020" name="mSystems">
        <title>Genome- and Community-Level Interaction Insights into Carbon Utilization and Element Cycling Functions of Hydrothermarchaeota in Hydrothermal Sediment.</title>
        <authorList>
            <person name="Zhou Z."/>
            <person name="Liu Y."/>
            <person name="Xu W."/>
            <person name="Pan J."/>
            <person name="Luo Z.H."/>
            <person name="Li M."/>
        </authorList>
    </citation>
    <scope>NUCLEOTIDE SEQUENCE [LARGE SCALE GENOMIC DNA]</scope>
    <source>
        <strain evidence="8">HyVt-456</strain>
    </source>
</reference>
<protein>
    <submittedName>
        <fullName evidence="8">M28 family peptidase</fullName>
    </submittedName>
</protein>
<feature type="domain" description="Peptidase M28" evidence="7">
    <location>
        <begin position="280"/>
        <end position="503"/>
    </location>
</feature>
<name>A0A7V1LPH8_CALAY</name>
<dbReference type="Gene3D" id="3.50.30.30">
    <property type="match status" value="1"/>
</dbReference>
<accession>A0A7V1LPH8</accession>
<evidence type="ECO:0000313" key="8">
    <source>
        <dbReference type="EMBL" id="HED11726.1"/>
    </source>
</evidence>
<keyword evidence="2" id="KW-0645">Protease</keyword>
<dbReference type="PANTHER" id="PTHR12147:SF56">
    <property type="entry name" value="AMINOPEPTIDASE YDR415C-RELATED"/>
    <property type="match status" value="1"/>
</dbReference>
<dbReference type="PANTHER" id="PTHR12147">
    <property type="entry name" value="METALLOPEPTIDASE M28 FAMILY MEMBER"/>
    <property type="match status" value="1"/>
</dbReference>
<evidence type="ECO:0000256" key="2">
    <source>
        <dbReference type="ARBA" id="ARBA00022670"/>
    </source>
</evidence>
<dbReference type="Pfam" id="PF04389">
    <property type="entry name" value="Peptidase_M28"/>
    <property type="match status" value="1"/>
</dbReference>